<gene>
    <name evidence="5" type="ORF">FBZ82_10564</name>
</gene>
<protein>
    <submittedName>
        <fullName evidence="5">Response regulator receiver domain-containing protein</fullName>
    </submittedName>
</protein>
<dbReference type="EMBL" id="VITF01000005">
    <property type="protein sequence ID" value="TWA68907.1"/>
    <property type="molecule type" value="Genomic_DNA"/>
</dbReference>
<evidence type="ECO:0000313" key="6">
    <source>
        <dbReference type="Proteomes" id="UP000316083"/>
    </source>
</evidence>
<proteinExistence type="predicted"/>
<feature type="compositionally biased region" description="Gly residues" evidence="3">
    <location>
        <begin position="40"/>
        <end position="50"/>
    </location>
</feature>
<evidence type="ECO:0000259" key="4">
    <source>
        <dbReference type="PROSITE" id="PS50110"/>
    </source>
</evidence>
<dbReference type="Gene3D" id="3.40.50.2300">
    <property type="match status" value="1"/>
</dbReference>
<name>A0A560B8D7_AZOBR</name>
<feature type="region of interest" description="Disordered" evidence="3">
    <location>
        <begin position="36"/>
        <end position="64"/>
    </location>
</feature>
<dbReference type="InterPro" id="IPR001789">
    <property type="entry name" value="Sig_transdc_resp-reg_receiver"/>
</dbReference>
<evidence type="ECO:0000256" key="2">
    <source>
        <dbReference type="PROSITE-ProRule" id="PRU00169"/>
    </source>
</evidence>
<sequence length="189" mass="19327">MLITARGVVAPPPSDLVKNPMVSFTNDDAKTAPVLAMTGDAGGGPAGGDGALRREDGDGGAPPEASRLVIVVDDDRSIVEGLALLLEAWGYDVLTALSLNELAQRLPQAPGRPGLVLADHFLPAGGTGAQAVEMVRAHVGATVPALILTGDTMPERQVEAAAMGCRLLHKPVQIGPLKDMVDTLMNGAG</sequence>
<keyword evidence="1 2" id="KW-0597">Phosphoprotein</keyword>
<dbReference type="PANTHER" id="PTHR44591">
    <property type="entry name" value="STRESS RESPONSE REGULATOR PROTEIN 1"/>
    <property type="match status" value="1"/>
</dbReference>
<dbReference type="Pfam" id="PF00072">
    <property type="entry name" value="Response_reg"/>
    <property type="match status" value="1"/>
</dbReference>
<organism evidence="5 6">
    <name type="scientific">Azospirillum brasilense</name>
    <dbReference type="NCBI Taxonomy" id="192"/>
    <lineage>
        <taxon>Bacteria</taxon>
        <taxon>Pseudomonadati</taxon>
        <taxon>Pseudomonadota</taxon>
        <taxon>Alphaproteobacteria</taxon>
        <taxon>Rhodospirillales</taxon>
        <taxon>Azospirillaceae</taxon>
        <taxon>Azospirillum</taxon>
    </lineage>
</organism>
<feature type="domain" description="Response regulatory" evidence="4">
    <location>
        <begin position="68"/>
        <end position="185"/>
    </location>
</feature>
<dbReference type="AlphaFoldDB" id="A0A560B8D7"/>
<evidence type="ECO:0000256" key="1">
    <source>
        <dbReference type="ARBA" id="ARBA00022553"/>
    </source>
</evidence>
<dbReference type="SUPFAM" id="SSF52172">
    <property type="entry name" value="CheY-like"/>
    <property type="match status" value="1"/>
</dbReference>
<accession>A0A560B8D7</accession>
<evidence type="ECO:0000313" key="5">
    <source>
        <dbReference type="EMBL" id="TWA68907.1"/>
    </source>
</evidence>
<dbReference type="SMART" id="SM00448">
    <property type="entry name" value="REC"/>
    <property type="match status" value="1"/>
</dbReference>
<reference evidence="5 6" key="1">
    <citation type="submission" date="2019-06" db="EMBL/GenBank/DDBJ databases">
        <title>Genomic Encyclopedia of Type Strains, Phase IV (KMG-V): Genome sequencing to study the core and pangenomes of soil and plant-associated prokaryotes.</title>
        <authorList>
            <person name="Whitman W."/>
        </authorList>
    </citation>
    <scope>NUCLEOTIDE SEQUENCE [LARGE SCALE GENOMIC DNA]</scope>
    <source>
        <strain evidence="5 6">BR 11796</strain>
    </source>
</reference>
<feature type="modified residue" description="4-aspartylphosphate" evidence="2">
    <location>
        <position position="119"/>
    </location>
</feature>
<dbReference type="InterPro" id="IPR050595">
    <property type="entry name" value="Bact_response_regulator"/>
</dbReference>
<evidence type="ECO:0000256" key="3">
    <source>
        <dbReference type="SAM" id="MobiDB-lite"/>
    </source>
</evidence>
<dbReference type="GO" id="GO:0000160">
    <property type="term" value="P:phosphorelay signal transduction system"/>
    <property type="evidence" value="ECO:0007669"/>
    <property type="project" value="InterPro"/>
</dbReference>
<dbReference type="PROSITE" id="PS50110">
    <property type="entry name" value="RESPONSE_REGULATORY"/>
    <property type="match status" value="1"/>
</dbReference>
<dbReference type="CDD" id="cd00156">
    <property type="entry name" value="REC"/>
    <property type="match status" value="1"/>
</dbReference>
<dbReference type="InterPro" id="IPR011006">
    <property type="entry name" value="CheY-like_superfamily"/>
</dbReference>
<dbReference type="PANTHER" id="PTHR44591:SF3">
    <property type="entry name" value="RESPONSE REGULATORY DOMAIN-CONTAINING PROTEIN"/>
    <property type="match status" value="1"/>
</dbReference>
<dbReference type="Proteomes" id="UP000316083">
    <property type="component" value="Unassembled WGS sequence"/>
</dbReference>
<comment type="caution">
    <text evidence="5">The sequence shown here is derived from an EMBL/GenBank/DDBJ whole genome shotgun (WGS) entry which is preliminary data.</text>
</comment>